<reference evidence="2 3" key="1">
    <citation type="submission" date="2014-03" db="EMBL/GenBank/DDBJ databases">
        <title>Draft genome of the hookworm Oesophagostomum dentatum.</title>
        <authorList>
            <person name="Mitreva M."/>
        </authorList>
    </citation>
    <scope>NUCLEOTIDE SEQUENCE [LARGE SCALE GENOMIC DNA]</scope>
    <source>
        <strain evidence="2 3">OD-Hann</strain>
    </source>
</reference>
<name>A0A0B1RUF8_OESDE</name>
<dbReference type="AlphaFoldDB" id="A0A0B1RUF8"/>
<dbReference type="EMBL" id="KN613369">
    <property type="protein sequence ID" value="KHJ74802.1"/>
    <property type="molecule type" value="Genomic_DNA"/>
</dbReference>
<evidence type="ECO:0000313" key="2">
    <source>
        <dbReference type="EMBL" id="KHJ74802.1"/>
    </source>
</evidence>
<evidence type="ECO:0000313" key="3">
    <source>
        <dbReference type="Proteomes" id="UP000053660"/>
    </source>
</evidence>
<keyword evidence="3" id="KW-1185">Reference proteome</keyword>
<sequence>MNRAFSELSSYHSGTSEPSSDIQAMTVVQRTRAVPRETGLPEMRMELRLMTRSMRPKKAVRRPSILGTRPIPLMA</sequence>
<protein>
    <submittedName>
        <fullName evidence="2">Uncharacterized protein</fullName>
    </submittedName>
</protein>
<proteinExistence type="predicted"/>
<evidence type="ECO:0000256" key="1">
    <source>
        <dbReference type="SAM" id="MobiDB-lite"/>
    </source>
</evidence>
<feature type="compositionally biased region" description="Polar residues" evidence="1">
    <location>
        <begin position="7"/>
        <end position="21"/>
    </location>
</feature>
<feature type="region of interest" description="Disordered" evidence="1">
    <location>
        <begin position="52"/>
        <end position="75"/>
    </location>
</feature>
<feature type="region of interest" description="Disordered" evidence="1">
    <location>
        <begin position="1"/>
        <end position="21"/>
    </location>
</feature>
<accession>A0A0B1RUF8</accession>
<dbReference type="Proteomes" id="UP000053660">
    <property type="component" value="Unassembled WGS sequence"/>
</dbReference>
<gene>
    <name evidence="2" type="ORF">OESDEN_25582</name>
</gene>
<organism evidence="2 3">
    <name type="scientific">Oesophagostomum dentatum</name>
    <name type="common">Nodular worm</name>
    <dbReference type="NCBI Taxonomy" id="61180"/>
    <lineage>
        <taxon>Eukaryota</taxon>
        <taxon>Metazoa</taxon>
        <taxon>Ecdysozoa</taxon>
        <taxon>Nematoda</taxon>
        <taxon>Chromadorea</taxon>
        <taxon>Rhabditida</taxon>
        <taxon>Rhabditina</taxon>
        <taxon>Rhabditomorpha</taxon>
        <taxon>Strongyloidea</taxon>
        <taxon>Strongylidae</taxon>
        <taxon>Oesophagostomum</taxon>
    </lineage>
</organism>